<keyword evidence="3" id="KW-1185">Reference proteome</keyword>
<dbReference type="AlphaFoldDB" id="A0A927BT75"/>
<dbReference type="RefSeq" id="WP_190917837.1">
    <property type="nucleotide sequence ID" value="NZ_JACXIZ010000019.1"/>
</dbReference>
<dbReference type="SUPFAM" id="SSF53756">
    <property type="entry name" value="UDP-Glycosyltransferase/glycogen phosphorylase"/>
    <property type="match status" value="1"/>
</dbReference>
<dbReference type="GO" id="GO:0016740">
    <property type="term" value="F:transferase activity"/>
    <property type="evidence" value="ECO:0007669"/>
    <property type="project" value="UniProtKB-KW"/>
</dbReference>
<dbReference type="Proteomes" id="UP000621560">
    <property type="component" value="Unassembled WGS sequence"/>
</dbReference>
<evidence type="ECO:0000313" key="2">
    <source>
        <dbReference type="EMBL" id="MBD2845857.1"/>
    </source>
</evidence>
<dbReference type="InterPro" id="IPR007345">
    <property type="entry name" value="Polysacch_pyruvyl_Trfase"/>
</dbReference>
<organism evidence="2 3">
    <name type="scientific">Paenibacillus sabuli</name>
    <dbReference type="NCBI Taxonomy" id="2772509"/>
    <lineage>
        <taxon>Bacteria</taxon>
        <taxon>Bacillati</taxon>
        <taxon>Bacillota</taxon>
        <taxon>Bacilli</taxon>
        <taxon>Bacillales</taxon>
        <taxon>Paenibacillaceae</taxon>
        <taxon>Paenibacillus</taxon>
    </lineage>
</organism>
<dbReference type="PANTHER" id="PTHR36836:SF1">
    <property type="entry name" value="COLANIC ACID BIOSYNTHESIS PROTEIN WCAK"/>
    <property type="match status" value="1"/>
</dbReference>
<protein>
    <submittedName>
        <fullName evidence="2">Polysaccharide pyruvyl transferase CsaB</fullName>
    </submittedName>
</protein>
<gene>
    <name evidence="2" type="primary">csaB</name>
    <name evidence="2" type="ORF">IDH44_11700</name>
</gene>
<evidence type="ECO:0000313" key="3">
    <source>
        <dbReference type="Proteomes" id="UP000621560"/>
    </source>
</evidence>
<dbReference type="Pfam" id="PF04230">
    <property type="entry name" value="PS_pyruv_trans"/>
    <property type="match status" value="1"/>
</dbReference>
<dbReference type="NCBIfam" id="TIGR03609">
    <property type="entry name" value="S_layer_CsaB"/>
    <property type="match status" value="1"/>
</dbReference>
<dbReference type="PANTHER" id="PTHR36836">
    <property type="entry name" value="COLANIC ACID BIOSYNTHESIS PROTEIN WCAK"/>
    <property type="match status" value="1"/>
</dbReference>
<dbReference type="InterPro" id="IPR019896">
    <property type="entry name" value="Polysacch_pyruvyl_Trfase_CsaB"/>
</dbReference>
<accession>A0A927BT75</accession>
<keyword evidence="2" id="KW-0808">Transferase</keyword>
<dbReference type="EMBL" id="JACXIZ010000019">
    <property type="protein sequence ID" value="MBD2845857.1"/>
    <property type="molecule type" value="Genomic_DNA"/>
</dbReference>
<reference evidence="2" key="1">
    <citation type="submission" date="2020-09" db="EMBL/GenBank/DDBJ databases">
        <title>A novel bacterium of genus Paenibacillus, isolated from South China Sea.</title>
        <authorList>
            <person name="Huang H."/>
            <person name="Mo K."/>
            <person name="Hu Y."/>
        </authorList>
    </citation>
    <scope>NUCLEOTIDE SEQUENCE</scope>
    <source>
        <strain evidence="2">IB182496</strain>
    </source>
</reference>
<proteinExistence type="predicted"/>
<evidence type="ECO:0000259" key="1">
    <source>
        <dbReference type="Pfam" id="PF04230"/>
    </source>
</evidence>
<sequence length="379" mass="41341">MGQNARKPAATVVISGYYGFGNSGDEAVLQAILLALEAEAAAAGMAIEPLVLSIRPEQTARMYGVRAAHRMRPAEVLSALRGADGLISGGGSLLQDVTSANTIPYYAGILKLAQWLRKPTFIYAQGVGPVRRAWMHPLIRSVMRGSTYISVRDAESARYLQRLGIAEGRVDVVPDPVMGLTPLGELESGQSEPESGMPVLGVSVRYWRSDREELRRIAAALGALARRRKLRLRFLPFHLPDDAAASSEVMERLGELGESVAELAQPQDNPRRMLAEVSRCDALLGMRLHALIYAAGAEVPMLGVSYDPKIDQFLARLDLEAVGTTEALDAGALADAAEAMLSDAEGWRMRHRDTIDHMKAEARRPARRVVELLQEQIKR</sequence>
<name>A0A927BT75_9BACL</name>
<feature type="domain" description="Polysaccharide pyruvyl transferase" evidence="1">
    <location>
        <begin position="22"/>
        <end position="308"/>
    </location>
</feature>
<comment type="caution">
    <text evidence="2">The sequence shown here is derived from an EMBL/GenBank/DDBJ whole genome shotgun (WGS) entry which is preliminary data.</text>
</comment>